<evidence type="ECO:0000256" key="8">
    <source>
        <dbReference type="ARBA" id="ARBA00048027"/>
    </source>
</evidence>
<evidence type="ECO:0000256" key="2">
    <source>
        <dbReference type="ARBA" id="ARBA00022490"/>
    </source>
</evidence>
<dbReference type="InterPro" id="IPR000897">
    <property type="entry name" value="SRP54_GTPase_dom"/>
</dbReference>
<dbReference type="FunFam" id="3.40.50.300:FF:000053">
    <property type="entry name" value="Signal recognition particle receptor FtsY"/>
    <property type="match status" value="1"/>
</dbReference>
<organism evidence="13 14">
    <name type="scientific">Ilumatobacter fluminis</name>
    <dbReference type="NCBI Taxonomy" id="467091"/>
    <lineage>
        <taxon>Bacteria</taxon>
        <taxon>Bacillati</taxon>
        <taxon>Actinomycetota</taxon>
        <taxon>Acidimicrobiia</taxon>
        <taxon>Acidimicrobiales</taxon>
        <taxon>Ilumatobacteraceae</taxon>
        <taxon>Ilumatobacter</taxon>
    </lineage>
</organism>
<evidence type="ECO:0000259" key="12">
    <source>
        <dbReference type="PROSITE" id="PS00300"/>
    </source>
</evidence>
<dbReference type="RefSeq" id="WP_133869735.1">
    <property type="nucleotide sequence ID" value="NZ_SOAU01000001.1"/>
</dbReference>
<dbReference type="GO" id="GO:0005047">
    <property type="term" value="F:signal recognition particle binding"/>
    <property type="evidence" value="ECO:0007669"/>
    <property type="project" value="TreeGrafter"/>
</dbReference>
<dbReference type="Pfam" id="PF02881">
    <property type="entry name" value="SRP54_N"/>
    <property type="match status" value="1"/>
</dbReference>
<comment type="catalytic activity">
    <reaction evidence="8 9">
        <text>GTP + H2O = GDP + phosphate + H(+)</text>
        <dbReference type="Rhea" id="RHEA:19669"/>
        <dbReference type="ChEBI" id="CHEBI:15377"/>
        <dbReference type="ChEBI" id="CHEBI:15378"/>
        <dbReference type="ChEBI" id="CHEBI:37565"/>
        <dbReference type="ChEBI" id="CHEBI:43474"/>
        <dbReference type="ChEBI" id="CHEBI:58189"/>
        <dbReference type="EC" id="3.6.5.4"/>
    </reaction>
</comment>
<gene>
    <name evidence="9" type="primary">ftsY</name>
    <name evidence="13" type="ORF">BDK89_3054</name>
</gene>
<proteinExistence type="inferred from homology"/>
<comment type="subunit">
    <text evidence="9">Part of the signal recognition particle protein translocation system, which is composed of SRP and FtsY.</text>
</comment>
<dbReference type="Gene3D" id="1.20.120.140">
    <property type="entry name" value="Signal recognition particle SRP54, nucleotide-binding domain"/>
    <property type="match status" value="1"/>
</dbReference>
<keyword evidence="6 9" id="KW-0472">Membrane</keyword>
<dbReference type="HAMAP" id="MF_00920">
    <property type="entry name" value="FtsY"/>
    <property type="match status" value="1"/>
</dbReference>
<dbReference type="GO" id="GO:0005737">
    <property type="term" value="C:cytoplasm"/>
    <property type="evidence" value="ECO:0007669"/>
    <property type="project" value="UniProtKB-SubCell"/>
</dbReference>
<evidence type="ECO:0000256" key="11">
    <source>
        <dbReference type="SAM" id="Phobius"/>
    </source>
</evidence>
<feature type="domain" description="SRP54-type proteins GTP-binding" evidence="12">
    <location>
        <begin position="350"/>
        <end position="363"/>
    </location>
</feature>
<dbReference type="GO" id="GO:0006614">
    <property type="term" value="P:SRP-dependent cotranslational protein targeting to membrane"/>
    <property type="evidence" value="ECO:0007669"/>
    <property type="project" value="InterPro"/>
</dbReference>
<dbReference type="InterPro" id="IPR036225">
    <property type="entry name" value="SRP/SRP_N"/>
</dbReference>
<dbReference type="PROSITE" id="PS00300">
    <property type="entry name" value="SRP54"/>
    <property type="match status" value="1"/>
</dbReference>
<feature type="transmembrane region" description="Helical" evidence="11">
    <location>
        <begin position="6"/>
        <end position="24"/>
    </location>
</feature>
<dbReference type="InterPro" id="IPR004390">
    <property type="entry name" value="SR_rcpt_FtsY"/>
</dbReference>
<dbReference type="GO" id="GO:0005886">
    <property type="term" value="C:plasma membrane"/>
    <property type="evidence" value="ECO:0007669"/>
    <property type="project" value="UniProtKB-SubCell"/>
</dbReference>
<dbReference type="PANTHER" id="PTHR43134:SF1">
    <property type="entry name" value="SIGNAL RECOGNITION PARTICLE RECEPTOR SUBUNIT ALPHA"/>
    <property type="match status" value="1"/>
</dbReference>
<dbReference type="OrthoDB" id="9804720at2"/>
<accession>A0A4R7I2Q5</accession>
<evidence type="ECO:0000313" key="14">
    <source>
        <dbReference type="Proteomes" id="UP000294558"/>
    </source>
</evidence>
<dbReference type="InterPro" id="IPR003593">
    <property type="entry name" value="AAA+_ATPase"/>
</dbReference>
<keyword evidence="7 9" id="KW-0675">Receptor</keyword>
<evidence type="ECO:0000256" key="5">
    <source>
        <dbReference type="ARBA" id="ARBA00023134"/>
    </source>
</evidence>
<evidence type="ECO:0000256" key="4">
    <source>
        <dbReference type="ARBA" id="ARBA00022801"/>
    </source>
</evidence>
<dbReference type="GO" id="GO:0003924">
    <property type="term" value="F:GTPase activity"/>
    <property type="evidence" value="ECO:0007669"/>
    <property type="project" value="UniProtKB-UniRule"/>
</dbReference>
<dbReference type="InterPro" id="IPR013822">
    <property type="entry name" value="Signal_recog_particl_SRP54_hlx"/>
</dbReference>
<sequence>MDIQWLFLILAIVVLVFGVGVVVANRRKMGSGQRTELPPRPAPSAPSTTTEEPEGDTLVEEPPVVEPEPEPEPVKPLSLRDRLSKARASFSGAFGSILGRGAITDETWDDLEEALLRADVGLGVADGLLEPLKERVKAKEITEPSDLLAALQADMIARLADADREVHFDESLEPGQPNVWLFVGVNGVGKTTTIGKVARQQTEAGRTLLLAAGDTFRAAAAEQLGTWAERSNTEFVRGTEGGDPSSVIFDGIERAASKQIDLVLADTAGRLHTKTNLMEELKKVRRVAEKGAGTVTETLLVIDATTGQNGLAQARQFSEATNVTGVVLTKLDGSAKGGIVFAVETELGIPVKLVGVGEQVNDLIPFDPDEFVNALFDTGTDG</sequence>
<feature type="binding site" evidence="9">
    <location>
        <begin position="329"/>
        <end position="332"/>
    </location>
    <ligand>
        <name>GTP</name>
        <dbReference type="ChEBI" id="CHEBI:37565"/>
    </ligand>
</feature>
<protein>
    <recommendedName>
        <fullName evidence="9">Signal recognition particle receptor FtsY</fullName>
        <shortName evidence="9">SRP receptor</shortName>
        <ecNumber evidence="9">3.6.5.4</ecNumber>
    </recommendedName>
</protein>
<keyword evidence="2 9" id="KW-0963">Cytoplasm</keyword>
<evidence type="ECO:0000256" key="10">
    <source>
        <dbReference type="SAM" id="MobiDB-lite"/>
    </source>
</evidence>
<comment type="caution">
    <text evidence="13">The sequence shown here is derived from an EMBL/GenBank/DDBJ whole genome shotgun (WGS) entry which is preliminary data.</text>
</comment>
<comment type="subcellular location">
    <subcellularLocation>
        <location evidence="9">Cell membrane</location>
        <topology evidence="9">Peripheral membrane protein</topology>
        <orientation evidence="9">Cytoplasmic side</orientation>
    </subcellularLocation>
    <subcellularLocation>
        <location evidence="9">Cytoplasm</location>
    </subcellularLocation>
</comment>
<evidence type="ECO:0000256" key="1">
    <source>
        <dbReference type="ARBA" id="ARBA00022475"/>
    </source>
</evidence>
<dbReference type="NCBIfam" id="TIGR00064">
    <property type="entry name" value="ftsY"/>
    <property type="match status" value="1"/>
</dbReference>
<keyword evidence="14" id="KW-1185">Reference proteome</keyword>
<feature type="binding site" evidence="9">
    <location>
        <begin position="266"/>
        <end position="270"/>
    </location>
    <ligand>
        <name>GTP</name>
        <dbReference type="ChEBI" id="CHEBI:37565"/>
    </ligand>
</feature>
<feature type="region of interest" description="Disordered" evidence="10">
    <location>
        <begin position="30"/>
        <end position="79"/>
    </location>
</feature>
<dbReference type="Proteomes" id="UP000294558">
    <property type="component" value="Unassembled WGS sequence"/>
</dbReference>
<dbReference type="InterPro" id="IPR027417">
    <property type="entry name" value="P-loop_NTPase"/>
</dbReference>
<dbReference type="SMART" id="SM00382">
    <property type="entry name" value="AAA"/>
    <property type="match status" value="1"/>
</dbReference>
<name>A0A4R7I2Q5_9ACTN</name>
<reference evidence="13 14" key="1">
    <citation type="submission" date="2019-03" db="EMBL/GenBank/DDBJ databases">
        <title>Sequencing the genomes of 1000 actinobacteria strains.</title>
        <authorList>
            <person name="Klenk H.-P."/>
        </authorList>
    </citation>
    <scope>NUCLEOTIDE SEQUENCE [LARGE SCALE GENOMIC DNA]</scope>
    <source>
        <strain evidence="13 14">DSM 18936</strain>
    </source>
</reference>
<evidence type="ECO:0000256" key="7">
    <source>
        <dbReference type="ARBA" id="ARBA00023170"/>
    </source>
</evidence>
<dbReference type="GO" id="GO:0005525">
    <property type="term" value="F:GTP binding"/>
    <property type="evidence" value="ECO:0007669"/>
    <property type="project" value="UniProtKB-UniRule"/>
</dbReference>
<dbReference type="InterPro" id="IPR042101">
    <property type="entry name" value="SRP54_N_sf"/>
</dbReference>
<evidence type="ECO:0000313" key="13">
    <source>
        <dbReference type="EMBL" id="TDT17444.1"/>
    </source>
</evidence>
<keyword evidence="11" id="KW-0812">Transmembrane</keyword>
<dbReference type="AlphaFoldDB" id="A0A4R7I2Q5"/>
<dbReference type="PANTHER" id="PTHR43134">
    <property type="entry name" value="SIGNAL RECOGNITION PARTICLE RECEPTOR SUBUNIT ALPHA"/>
    <property type="match status" value="1"/>
</dbReference>
<dbReference type="Pfam" id="PF00448">
    <property type="entry name" value="SRP54"/>
    <property type="match status" value="1"/>
</dbReference>
<dbReference type="SMART" id="SM00962">
    <property type="entry name" value="SRP54"/>
    <property type="match status" value="1"/>
</dbReference>
<dbReference type="CDD" id="cd17874">
    <property type="entry name" value="FtsY"/>
    <property type="match status" value="1"/>
</dbReference>
<comment type="function">
    <text evidence="9">Involved in targeting and insertion of nascent membrane proteins into the cytoplasmic membrane. Acts as a receptor for the complex formed by the signal recognition particle (SRP) and the ribosome-nascent chain (RNC).</text>
</comment>
<evidence type="ECO:0000256" key="9">
    <source>
        <dbReference type="HAMAP-Rule" id="MF_00920"/>
    </source>
</evidence>
<keyword evidence="3 9" id="KW-0547">Nucleotide-binding</keyword>
<evidence type="ECO:0000256" key="6">
    <source>
        <dbReference type="ARBA" id="ARBA00023136"/>
    </source>
</evidence>
<dbReference type="SUPFAM" id="SSF47364">
    <property type="entry name" value="Domain of the SRP/SRP receptor G-proteins"/>
    <property type="match status" value="1"/>
</dbReference>
<keyword evidence="1 9" id="KW-1003">Cell membrane</keyword>
<keyword evidence="4 9" id="KW-0378">Hydrolase</keyword>
<comment type="similarity">
    <text evidence="9">Belongs to the GTP-binding SRP family. FtsY subfamily.</text>
</comment>
<dbReference type="EC" id="3.6.5.4" evidence="9"/>
<dbReference type="SUPFAM" id="SSF52540">
    <property type="entry name" value="P-loop containing nucleoside triphosphate hydrolases"/>
    <property type="match status" value="1"/>
</dbReference>
<dbReference type="SMART" id="SM00963">
    <property type="entry name" value="SRP54_N"/>
    <property type="match status" value="1"/>
</dbReference>
<dbReference type="Gene3D" id="3.40.50.300">
    <property type="entry name" value="P-loop containing nucleotide triphosphate hydrolases"/>
    <property type="match status" value="1"/>
</dbReference>
<keyword evidence="5 9" id="KW-0342">GTP-binding</keyword>
<dbReference type="EMBL" id="SOAU01000001">
    <property type="protein sequence ID" value="TDT17444.1"/>
    <property type="molecule type" value="Genomic_DNA"/>
</dbReference>
<evidence type="ECO:0000256" key="3">
    <source>
        <dbReference type="ARBA" id="ARBA00022741"/>
    </source>
</evidence>
<keyword evidence="11" id="KW-1133">Transmembrane helix</keyword>
<feature type="binding site" evidence="9">
    <location>
        <begin position="184"/>
        <end position="191"/>
    </location>
    <ligand>
        <name>GTP</name>
        <dbReference type="ChEBI" id="CHEBI:37565"/>
    </ligand>
</feature>